<keyword evidence="3 7" id="KW-0288">FMN</keyword>
<comment type="cofactor">
    <cofactor evidence="1">
        <name>FMN</name>
        <dbReference type="ChEBI" id="CHEBI:58210"/>
    </cofactor>
</comment>
<keyword evidence="10" id="KW-1185">Reference proteome</keyword>
<evidence type="ECO:0000256" key="7">
    <source>
        <dbReference type="PIRSR" id="PIRSR000138-2"/>
    </source>
</evidence>
<feature type="binding site" evidence="7">
    <location>
        <position position="268"/>
    </location>
    <ligand>
        <name>glyoxylate</name>
        <dbReference type="ChEBI" id="CHEBI:36655"/>
    </ligand>
</feature>
<dbReference type="InterPro" id="IPR037396">
    <property type="entry name" value="FMN_HAD"/>
</dbReference>
<dbReference type="PROSITE" id="PS00557">
    <property type="entry name" value="FMN_HYDROXY_ACID_DH_1"/>
    <property type="match status" value="1"/>
</dbReference>
<feature type="domain" description="FMN hydroxy acid dehydrogenase" evidence="8">
    <location>
        <begin position="1"/>
        <end position="370"/>
    </location>
</feature>
<reference evidence="9 10" key="1">
    <citation type="journal article" date="2024" name="Nat. Commun.">
        <title>Phylogenomics reveals the evolutionary origins of lichenization in chlorophyte algae.</title>
        <authorList>
            <person name="Puginier C."/>
            <person name="Libourel C."/>
            <person name="Otte J."/>
            <person name="Skaloud P."/>
            <person name="Haon M."/>
            <person name="Grisel S."/>
            <person name="Petersen M."/>
            <person name="Berrin J.G."/>
            <person name="Delaux P.M."/>
            <person name="Dal Grande F."/>
            <person name="Keller J."/>
        </authorList>
    </citation>
    <scope>NUCLEOTIDE SEQUENCE [LARGE SCALE GENOMIC DNA]</scope>
    <source>
        <strain evidence="9 10">SAG 2036</strain>
    </source>
</reference>
<dbReference type="GO" id="GO:0005737">
    <property type="term" value="C:cytoplasm"/>
    <property type="evidence" value="ECO:0007669"/>
    <property type="project" value="UniProtKB-ARBA"/>
</dbReference>
<feature type="active site" description="Proton acceptor" evidence="6">
    <location>
        <position position="265"/>
    </location>
</feature>
<dbReference type="FunFam" id="3.20.20.70:FF:000056">
    <property type="entry name" value="hydroxyacid oxidase 2"/>
    <property type="match status" value="1"/>
</dbReference>
<dbReference type="Gene3D" id="3.20.20.70">
    <property type="entry name" value="Aldolase class I"/>
    <property type="match status" value="1"/>
</dbReference>
<dbReference type="EMBL" id="JALJOQ010000027">
    <property type="protein sequence ID" value="KAK9808125.1"/>
    <property type="molecule type" value="Genomic_DNA"/>
</dbReference>
<feature type="binding site" evidence="7">
    <location>
        <position position="27"/>
    </location>
    <ligand>
        <name>glyoxylate</name>
        <dbReference type="ChEBI" id="CHEBI:36655"/>
    </ligand>
</feature>
<comment type="caution">
    <text evidence="9">The sequence shown here is derived from an EMBL/GenBank/DDBJ whole genome shotgun (WGS) entry which is preliminary data.</text>
</comment>
<keyword evidence="4" id="KW-0560">Oxidoreductase</keyword>
<protein>
    <recommendedName>
        <fullName evidence="8">FMN hydroxy acid dehydrogenase domain-containing protein</fullName>
    </recommendedName>
</protein>
<evidence type="ECO:0000256" key="3">
    <source>
        <dbReference type="ARBA" id="ARBA00022643"/>
    </source>
</evidence>
<feature type="binding site" evidence="7">
    <location>
        <position position="160"/>
    </location>
    <ligand>
        <name>FMN</name>
        <dbReference type="ChEBI" id="CHEBI:58210"/>
    </ligand>
</feature>
<evidence type="ECO:0000256" key="4">
    <source>
        <dbReference type="ARBA" id="ARBA00023002"/>
    </source>
</evidence>
<proteinExistence type="inferred from homology"/>
<comment type="similarity">
    <text evidence="5">Belongs to the FMN-dependent alpha-hydroxy acid dehydrogenase family.</text>
</comment>
<accession>A0AAW1PEB1</accession>
<dbReference type="GO" id="GO:0016491">
    <property type="term" value="F:oxidoreductase activity"/>
    <property type="evidence" value="ECO:0007669"/>
    <property type="project" value="UniProtKB-KW"/>
</dbReference>
<dbReference type="PIRSF" id="PIRSF000138">
    <property type="entry name" value="Al-hdrx_acd_dh"/>
    <property type="match status" value="1"/>
</dbReference>
<feature type="binding site" evidence="7">
    <location>
        <position position="265"/>
    </location>
    <ligand>
        <name>glyoxylate</name>
        <dbReference type="ChEBI" id="CHEBI:36655"/>
    </ligand>
</feature>
<organism evidence="9 10">
    <name type="scientific">Symbiochloris irregularis</name>
    <dbReference type="NCBI Taxonomy" id="706552"/>
    <lineage>
        <taxon>Eukaryota</taxon>
        <taxon>Viridiplantae</taxon>
        <taxon>Chlorophyta</taxon>
        <taxon>core chlorophytes</taxon>
        <taxon>Trebouxiophyceae</taxon>
        <taxon>Trebouxiales</taxon>
        <taxon>Trebouxiaceae</taxon>
        <taxon>Symbiochloris</taxon>
    </lineage>
</organism>
<evidence type="ECO:0000256" key="6">
    <source>
        <dbReference type="PIRSR" id="PIRSR000138-1"/>
    </source>
</evidence>
<dbReference type="SUPFAM" id="SSF51395">
    <property type="entry name" value="FMN-linked oxidoreductases"/>
    <property type="match status" value="1"/>
</dbReference>
<dbReference type="InterPro" id="IPR013785">
    <property type="entry name" value="Aldolase_TIM"/>
</dbReference>
<gene>
    <name evidence="9" type="ORF">WJX73_009290</name>
</gene>
<dbReference type="InterPro" id="IPR012133">
    <property type="entry name" value="Alpha-hydoxy_acid_DH_FMN"/>
</dbReference>
<feature type="binding site" evidence="7">
    <location>
        <position position="241"/>
    </location>
    <ligand>
        <name>FMN</name>
        <dbReference type="ChEBI" id="CHEBI:58210"/>
    </ligand>
</feature>
<dbReference type="PANTHER" id="PTHR10578:SF107">
    <property type="entry name" value="2-HYDROXYACID OXIDASE 1"/>
    <property type="match status" value="1"/>
</dbReference>
<dbReference type="GO" id="GO:0010181">
    <property type="term" value="F:FMN binding"/>
    <property type="evidence" value="ECO:0007669"/>
    <property type="project" value="InterPro"/>
</dbReference>
<evidence type="ECO:0000313" key="10">
    <source>
        <dbReference type="Proteomes" id="UP001465755"/>
    </source>
</evidence>
<dbReference type="Pfam" id="PF01070">
    <property type="entry name" value="FMN_dh"/>
    <property type="match status" value="1"/>
</dbReference>
<feature type="binding site" evidence="7">
    <location>
        <position position="263"/>
    </location>
    <ligand>
        <name>glyoxylate</name>
        <dbReference type="ChEBI" id="CHEBI:36655"/>
    </ligand>
</feature>
<evidence type="ECO:0000259" key="8">
    <source>
        <dbReference type="PROSITE" id="PS51349"/>
    </source>
</evidence>
<evidence type="ECO:0000313" key="9">
    <source>
        <dbReference type="EMBL" id="KAK9808125.1"/>
    </source>
</evidence>
<dbReference type="InterPro" id="IPR000262">
    <property type="entry name" value="FMN-dep_DH"/>
</dbReference>
<dbReference type="CDD" id="cd02809">
    <property type="entry name" value="alpha_hydroxyacid_oxid_FMN"/>
    <property type="match status" value="1"/>
</dbReference>
<dbReference type="InterPro" id="IPR008259">
    <property type="entry name" value="FMN_hydac_DH_AS"/>
</dbReference>
<feature type="binding site" evidence="7">
    <location>
        <position position="132"/>
    </location>
    <ligand>
        <name>glyoxylate</name>
        <dbReference type="ChEBI" id="CHEBI:36655"/>
    </ligand>
</feature>
<evidence type="ECO:0000256" key="1">
    <source>
        <dbReference type="ARBA" id="ARBA00001917"/>
    </source>
</evidence>
<keyword evidence="2 7" id="KW-0285">Flavoprotein</keyword>
<name>A0AAW1PEB1_9CHLO</name>
<feature type="binding site" evidence="7">
    <location>
        <position position="134"/>
    </location>
    <ligand>
        <name>glyoxylate</name>
        <dbReference type="ChEBI" id="CHEBI:36655"/>
    </ligand>
</feature>
<evidence type="ECO:0000256" key="2">
    <source>
        <dbReference type="ARBA" id="ARBA00022630"/>
    </source>
</evidence>
<feature type="binding site" evidence="7">
    <location>
        <begin position="80"/>
        <end position="82"/>
    </location>
    <ligand>
        <name>FMN</name>
        <dbReference type="ChEBI" id="CHEBI:58210"/>
    </ligand>
</feature>
<dbReference type="Proteomes" id="UP001465755">
    <property type="component" value="Unassembled WGS sequence"/>
</dbReference>
<dbReference type="AlphaFoldDB" id="A0AAW1PEB1"/>
<feature type="binding site" evidence="7">
    <location>
        <begin position="319"/>
        <end position="320"/>
    </location>
    <ligand>
        <name>FMN</name>
        <dbReference type="ChEBI" id="CHEBI:58210"/>
    </ligand>
</feature>
<feature type="binding site" evidence="7">
    <location>
        <position position="169"/>
    </location>
    <ligand>
        <name>glyoxylate</name>
        <dbReference type="ChEBI" id="CHEBI:36655"/>
    </ligand>
</feature>
<dbReference type="PANTHER" id="PTHR10578">
    <property type="entry name" value="S -2-HYDROXY-ACID OXIDASE-RELATED"/>
    <property type="match status" value="1"/>
</dbReference>
<feature type="binding site" evidence="7">
    <location>
        <position position="109"/>
    </location>
    <ligand>
        <name>FMN</name>
        <dbReference type="ChEBI" id="CHEBI:58210"/>
    </ligand>
</feature>
<evidence type="ECO:0000256" key="5">
    <source>
        <dbReference type="ARBA" id="ARBA00024042"/>
    </source>
</evidence>
<dbReference type="PROSITE" id="PS51349">
    <property type="entry name" value="FMN_HYDROXY_ACID_DH_2"/>
    <property type="match status" value="1"/>
</dbReference>
<feature type="binding site" evidence="7">
    <location>
        <begin position="296"/>
        <end position="300"/>
    </location>
    <ligand>
        <name>FMN</name>
        <dbReference type="ChEBI" id="CHEBI:58210"/>
    </ligand>
</feature>
<sequence length="375" mass="41154">MTDQHWVNLDELEALAMKKLPKMVWGYYSSGSESEATLRDNRAAFLRYNIMPRLMVDVSKVDTTLTLFGEKLDFPLLIAPMAYHKLANPEGEVATARAAAACRIPMIQSTMATVRKEEVAQAAKGAPFLMLQLYVTKNRDFCRNLIMGAQKAGYKAIAVTVDAPRLGHREADERDSFHLPEGMAPVELDSLVSAEEHARQATGDEPKSAVARVFYNQMDSALTWDFVAWVRAFSSMRILVKGILSPFDALRAVEVGVDGIIVSNHGGRQLDFAPATLDCVANIKRAIGDTVPLLMDGGVRRGTDILKALALGADAVCVGRPILHGLAVNGQQGVQDVIKMMRRDFEQAMRLSGCPSLKSITRDKLLKQGEPLSRL</sequence>